<evidence type="ECO:0000313" key="3">
    <source>
        <dbReference type="Proteomes" id="UP001271249"/>
    </source>
</evidence>
<feature type="compositionally biased region" description="Basic and acidic residues" evidence="1">
    <location>
        <begin position="36"/>
        <end position="47"/>
    </location>
</feature>
<sequence length="107" mass="11796">MATYSSALASNHESLGYLYSFAPENEPGDDEGSPASHEHDPAEHDELPYKVELWNAAKNGVEQVLAVTANASIGYAAYYAATREHPDRYVTLRHKNSFVSRWNGPAN</sequence>
<accession>A0ABU4YZI9</accession>
<organism evidence="2 3">
    <name type="scientific">Mesorhizobium captivum</name>
    <dbReference type="NCBI Taxonomy" id="3072319"/>
    <lineage>
        <taxon>Bacteria</taxon>
        <taxon>Pseudomonadati</taxon>
        <taxon>Pseudomonadota</taxon>
        <taxon>Alphaproteobacteria</taxon>
        <taxon>Hyphomicrobiales</taxon>
        <taxon>Phyllobacteriaceae</taxon>
        <taxon>Mesorhizobium</taxon>
    </lineage>
</organism>
<name>A0ABU4YZI9_9HYPH</name>
<dbReference type="EMBL" id="JAVIJC010000007">
    <property type="protein sequence ID" value="MDX8491768.1"/>
    <property type="molecule type" value="Genomic_DNA"/>
</dbReference>
<gene>
    <name evidence="2" type="ORF">RFN29_09270</name>
</gene>
<protein>
    <submittedName>
        <fullName evidence="2">Uncharacterized protein</fullName>
    </submittedName>
</protein>
<keyword evidence="3" id="KW-1185">Reference proteome</keyword>
<evidence type="ECO:0000256" key="1">
    <source>
        <dbReference type="SAM" id="MobiDB-lite"/>
    </source>
</evidence>
<reference evidence="2 3" key="1">
    <citation type="submission" date="2023-08" db="EMBL/GenBank/DDBJ databases">
        <title>Implementing the SeqCode for naming new Mesorhizobium species isolated from Vachellia karroo root nodules.</title>
        <authorList>
            <person name="Van Lill M."/>
        </authorList>
    </citation>
    <scope>NUCLEOTIDE SEQUENCE [LARGE SCALE GENOMIC DNA]</scope>
    <source>
        <strain evidence="2 3">VK22B</strain>
    </source>
</reference>
<comment type="caution">
    <text evidence="2">The sequence shown here is derived from an EMBL/GenBank/DDBJ whole genome shotgun (WGS) entry which is preliminary data.</text>
</comment>
<dbReference type="Proteomes" id="UP001271249">
    <property type="component" value="Unassembled WGS sequence"/>
</dbReference>
<dbReference type="RefSeq" id="WP_320220336.1">
    <property type="nucleotide sequence ID" value="NZ_JAVIJB010000005.1"/>
</dbReference>
<feature type="region of interest" description="Disordered" evidence="1">
    <location>
        <begin position="19"/>
        <end position="47"/>
    </location>
</feature>
<proteinExistence type="predicted"/>
<evidence type="ECO:0000313" key="2">
    <source>
        <dbReference type="EMBL" id="MDX8491768.1"/>
    </source>
</evidence>